<dbReference type="KEGG" id="tasa:A1Q1_06591"/>
<dbReference type="HOGENOM" id="CLU_355327_0_0_1"/>
<feature type="compositionally biased region" description="Polar residues" evidence="5">
    <location>
        <begin position="749"/>
        <end position="763"/>
    </location>
</feature>
<keyword evidence="3 6" id="KW-1133">Transmembrane helix</keyword>
<evidence type="ECO:0000313" key="8">
    <source>
        <dbReference type="Proteomes" id="UP000002748"/>
    </source>
</evidence>
<feature type="compositionally biased region" description="Polar residues" evidence="5">
    <location>
        <begin position="543"/>
        <end position="553"/>
    </location>
</feature>
<name>J6ELC2_TRIAS</name>
<protein>
    <submittedName>
        <fullName evidence="7">Uncharacterized protein</fullName>
    </submittedName>
</protein>
<feature type="region of interest" description="Disordered" evidence="5">
    <location>
        <begin position="444"/>
        <end position="467"/>
    </location>
</feature>
<dbReference type="VEuPathDB" id="FungiDB:A1Q1_06591"/>
<proteinExistence type="predicted"/>
<evidence type="ECO:0000256" key="5">
    <source>
        <dbReference type="SAM" id="MobiDB-lite"/>
    </source>
</evidence>
<evidence type="ECO:0000256" key="4">
    <source>
        <dbReference type="ARBA" id="ARBA00023136"/>
    </source>
</evidence>
<dbReference type="GO" id="GO:0071944">
    <property type="term" value="C:cell periphery"/>
    <property type="evidence" value="ECO:0007669"/>
    <property type="project" value="UniProtKB-ARBA"/>
</dbReference>
<organism evidence="7 8">
    <name type="scientific">Trichosporon asahii var. asahii (strain ATCC 90039 / CBS 2479 / JCM 2466 / KCTC 7840 / NBRC 103889/ NCYC 2677 / UAMH 7654)</name>
    <name type="common">Yeast</name>
    <dbReference type="NCBI Taxonomy" id="1186058"/>
    <lineage>
        <taxon>Eukaryota</taxon>
        <taxon>Fungi</taxon>
        <taxon>Dikarya</taxon>
        <taxon>Basidiomycota</taxon>
        <taxon>Agaricomycotina</taxon>
        <taxon>Tremellomycetes</taxon>
        <taxon>Trichosporonales</taxon>
        <taxon>Trichosporonaceae</taxon>
        <taxon>Trichosporon</taxon>
    </lineage>
</organism>
<evidence type="ECO:0000256" key="2">
    <source>
        <dbReference type="ARBA" id="ARBA00022692"/>
    </source>
</evidence>
<keyword evidence="4 6" id="KW-0472">Membrane</keyword>
<feature type="compositionally biased region" description="Polar residues" evidence="5">
    <location>
        <begin position="662"/>
        <end position="676"/>
    </location>
</feature>
<evidence type="ECO:0000256" key="3">
    <source>
        <dbReference type="ARBA" id="ARBA00022989"/>
    </source>
</evidence>
<feature type="compositionally biased region" description="Low complexity" evidence="5">
    <location>
        <begin position="726"/>
        <end position="748"/>
    </location>
</feature>
<dbReference type="AlphaFoldDB" id="J6ELC2"/>
<dbReference type="GO" id="GO:0016020">
    <property type="term" value="C:membrane"/>
    <property type="evidence" value="ECO:0007669"/>
    <property type="project" value="UniProtKB-SubCell"/>
</dbReference>
<feature type="transmembrane region" description="Helical" evidence="6">
    <location>
        <begin position="475"/>
        <end position="498"/>
    </location>
</feature>
<gene>
    <name evidence="7" type="ORF">A1Q1_06591</name>
</gene>
<dbReference type="EMBL" id="ALBS01000339">
    <property type="protein sequence ID" value="EJT45059.1"/>
    <property type="molecule type" value="Genomic_DNA"/>
</dbReference>
<evidence type="ECO:0000256" key="1">
    <source>
        <dbReference type="ARBA" id="ARBA00004167"/>
    </source>
</evidence>
<feature type="compositionally biased region" description="Polar residues" evidence="5">
    <location>
        <begin position="694"/>
        <end position="708"/>
    </location>
</feature>
<comment type="caution">
    <text evidence="7">The sequence shown here is derived from an EMBL/GenBank/DDBJ whole genome shotgun (WGS) entry which is preliminary data.</text>
</comment>
<dbReference type="PANTHER" id="PTHR15549">
    <property type="entry name" value="PAIRED IMMUNOGLOBULIN-LIKE TYPE 2 RECEPTOR"/>
    <property type="match status" value="1"/>
</dbReference>
<feature type="region of interest" description="Disordered" evidence="5">
    <location>
        <begin position="518"/>
        <end position="562"/>
    </location>
</feature>
<accession>J6ELC2</accession>
<dbReference type="Proteomes" id="UP000002748">
    <property type="component" value="Unassembled WGS sequence"/>
</dbReference>
<evidence type="ECO:0000256" key="6">
    <source>
        <dbReference type="SAM" id="Phobius"/>
    </source>
</evidence>
<dbReference type="GeneID" id="25990103"/>
<comment type="subcellular location">
    <subcellularLocation>
        <location evidence="1">Membrane</location>
        <topology evidence="1">Single-pass membrane protein</topology>
    </subcellularLocation>
</comment>
<feature type="compositionally biased region" description="Polar residues" evidence="5">
    <location>
        <begin position="771"/>
        <end position="782"/>
    </location>
</feature>
<dbReference type="RefSeq" id="XP_014176216.1">
    <property type="nucleotide sequence ID" value="XM_014320741.1"/>
</dbReference>
<feature type="region of interest" description="Disordered" evidence="5">
    <location>
        <begin position="657"/>
        <end position="790"/>
    </location>
</feature>
<evidence type="ECO:0000313" key="7">
    <source>
        <dbReference type="EMBL" id="EJT45059.1"/>
    </source>
</evidence>
<sequence>MDVADHFAVLHTLSHTPQLIQQPSLAATSPPPTMSWPSWNRPMGALAVPTPAKRDEGQPANSTYWMDISAVDGFWAFVEAKYFVYETMSSLEWSETNHTAWTFVLNRTYTNETLLALQKAQRGADSEIELEFEGSINNSSFRIYRPRAQFTDVIGGYTAETTATQEYDGRLKIKRDLADTRWSCNVLFYAEGDFSFRRGRLGFDAPPDTTFKETTVPAMIDAEPNPALKRYFLGEDPEANALKILEDYPEVSASLPEWFNGREDLGSSHLPLTGRNVVVYDVPANTSLLSVKGPRWTPHTVGSRCYFAFDPPRQFMGDVWATPSNGSHAVNITNLDAGLGGVKAESDLDWSVVSSSVGFGRPKTSGIDSVDVLQPILHYDTPTRAVTAGEAEHTWEPGPTIQDVRLFFSRLDPTVKYTLTIGSQDSICVFHSLEVVQQDKFAKIEPNNDGSGNSSAGSGPPDGGNSHSGGLSGGAIAGIVVGCVVGVALLLLLGFCCWRRRKSTSKGEDFEIADVSTHESKPLAEMGAPTPIMPRGDFPGRHTASQTSQDGFATTSGTGTNTVTLETLGTLGTNSTSSNTMGQHTTLPPTVVRHEEDAGSLEAELPEGTRGGEVVLPPVYRDEWVDRRAGRGLGISTDVARSDPSALTAEEIKYLGPPTPGATLSSPITPGSSSGHTFGHWMNQPLSPGARVSPTASQPLSPLSTTPAGKTPLHPLQTLALSQPGSSPHSPATTSPTYSASATSPTSPLESQPTGSVPETNPLVTPFPSDIQPSDNTPTTPNGFPKDLKQ</sequence>
<dbReference type="InterPro" id="IPR051694">
    <property type="entry name" value="Immunoregulatory_rcpt-like"/>
</dbReference>
<feature type="compositionally biased region" description="Low complexity" evidence="5">
    <location>
        <begin position="447"/>
        <end position="459"/>
    </location>
</feature>
<keyword evidence="2 6" id="KW-0812">Transmembrane</keyword>
<reference evidence="7 8" key="1">
    <citation type="journal article" date="2012" name="Eukaryot. Cell">
        <title>Draft genome sequence of CBS 2479, the standard type strain of Trichosporon asahii.</title>
        <authorList>
            <person name="Yang R.Y."/>
            <person name="Li H.T."/>
            <person name="Zhu H."/>
            <person name="Zhou G.P."/>
            <person name="Wang M."/>
            <person name="Wang L."/>
        </authorList>
    </citation>
    <scope>NUCLEOTIDE SEQUENCE [LARGE SCALE GENOMIC DNA]</scope>
    <source>
        <strain evidence="8">ATCC 90039 / CBS 2479 / JCM 2466 / KCTC 7840 / NCYC 2677 / UAMH 7654</strain>
    </source>
</reference>